<accession>A0A7C9NSF1</accession>
<feature type="domain" description="Multidrug resistance protein MdtA-like barrel-sandwich hybrid" evidence="2">
    <location>
        <begin position="65"/>
        <end position="227"/>
    </location>
</feature>
<evidence type="ECO:0000313" key="6">
    <source>
        <dbReference type="Proteomes" id="UP000483432"/>
    </source>
</evidence>
<dbReference type="InterPro" id="IPR058637">
    <property type="entry name" value="YknX-like_C"/>
</dbReference>
<dbReference type="PANTHER" id="PTHR30469">
    <property type="entry name" value="MULTIDRUG RESISTANCE PROTEIN MDTA"/>
    <property type="match status" value="1"/>
</dbReference>
<organism evidence="5 6">
    <name type="scientific">Sulfuriferula multivorans</name>
    <dbReference type="NCBI Taxonomy" id="1559896"/>
    <lineage>
        <taxon>Bacteria</taxon>
        <taxon>Pseudomonadati</taxon>
        <taxon>Pseudomonadota</taxon>
        <taxon>Betaproteobacteria</taxon>
        <taxon>Nitrosomonadales</taxon>
        <taxon>Sulfuricellaceae</taxon>
        <taxon>Sulfuriferula</taxon>
    </lineage>
</organism>
<evidence type="ECO:0000259" key="4">
    <source>
        <dbReference type="Pfam" id="PF25989"/>
    </source>
</evidence>
<sequence length="390" mass="41666">MMKMIRRNLYLILGAVAFLAAFVWLLTTRGPLAPVGVELASVSRADLSPSVYGIGTLEAQHAYAVGPIQAGRILRVLVDQGDTVKAGQLLAEVDPVDLRQRAEAARNGVGRARQAAQAAQAQVTEADSRAKLAQANSDRYAALVKQKFIAREMADSRQHEATAAGAALAAARANAAGAQREISRAEAELKGIGQLQSSLRLLSPVDGVVTAREAEPGATVVAGQAVVRLVDPDRLWVRARVDQARAQGIQVGQKADIVLRSAPGKALPGKVARIDLQSDAVTEERIVNVAFEAAPGQLYLGELAEVDIHLLDTRNVLTVPRAAIAQRNNQPGVWQMVDGHARFKTVQLGVHTAERVQVVSGLAEGDSLIVYSAKQLDEEVRVREQKLTQP</sequence>
<dbReference type="Gene3D" id="2.40.30.170">
    <property type="match status" value="1"/>
</dbReference>
<dbReference type="GO" id="GO:1990281">
    <property type="term" value="C:efflux pump complex"/>
    <property type="evidence" value="ECO:0007669"/>
    <property type="project" value="TreeGrafter"/>
</dbReference>
<evidence type="ECO:0000259" key="3">
    <source>
        <dbReference type="Pfam" id="PF25954"/>
    </source>
</evidence>
<comment type="caution">
    <text evidence="5">The sequence shown here is derived from an EMBL/GenBank/DDBJ whole genome shotgun (WGS) entry which is preliminary data.</text>
</comment>
<dbReference type="Pfam" id="PF25989">
    <property type="entry name" value="YknX_C"/>
    <property type="match status" value="1"/>
</dbReference>
<dbReference type="InterPro" id="IPR058792">
    <property type="entry name" value="Beta-barrel_RND_2"/>
</dbReference>
<dbReference type="EMBL" id="JAAFGW010000046">
    <property type="protein sequence ID" value="NDP47661.1"/>
    <property type="molecule type" value="Genomic_DNA"/>
</dbReference>
<gene>
    <name evidence="5" type="ORF">GZ085_04565</name>
</gene>
<feature type="domain" description="CusB-like beta-barrel" evidence="3">
    <location>
        <begin position="235"/>
        <end position="308"/>
    </location>
</feature>
<dbReference type="AlphaFoldDB" id="A0A7C9NSF1"/>
<dbReference type="NCBIfam" id="TIGR01730">
    <property type="entry name" value="RND_mfp"/>
    <property type="match status" value="1"/>
</dbReference>
<dbReference type="Proteomes" id="UP000483432">
    <property type="component" value="Unassembled WGS sequence"/>
</dbReference>
<evidence type="ECO:0000256" key="1">
    <source>
        <dbReference type="ARBA" id="ARBA00009477"/>
    </source>
</evidence>
<name>A0A7C9NSF1_9PROT</name>
<dbReference type="InterPro" id="IPR058625">
    <property type="entry name" value="MdtA-like_BSH"/>
</dbReference>
<dbReference type="SUPFAM" id="SSF111369">
    <property type="entry name" value="HlyD-like secretion proteins"/>
    <property type="match status" value="1"/>
</dbReference>
<proteinExistence type="inferred from homology"/>
<comment type="similarity">
    <text evidence="1">Belongs to the membrane fusion protein (MFP) (TC 8.A.1) family.</text>
</comment>
<feature type="domain" description="YknX-like C-terminal permuted SH3-like" evidence="4">
    <location>
        <begin position="316"/>
        <end position="380"/>
    </location>
</feature>
<dbReference type="Gene3D" id="2.40.50.100">
    <property type="match status" value="1"/>
</dbReference>
<dbReference type="PANTHER" id="PTHR30469:SF33">
    <property type="entry name" value="SLR1207 PROTEIN"/>
    <property type="match status" value="1"/>
</dbReference>
<dbReference type="Gene3D" id="1.10.287.470">
    <property type="entry name" value="Helix hairpin bin"/>
    <property type="match status" value="1"/>
</dbReference>
<reference evidence="5 6" key="1">
    <citation type="submission" date="2019-09" db="EMBL/GenBank/DDBJ databases">
        <title>H2 Metabolism Revealed by Metagenomic Analysis in Subglacial Sediment of East Antarctica.</title>
        <authorList>
            <person name="Yang Z."/>
            <person name="Zhang Y."/>
            <person name="Lv Y."/>
            <person name="Yan W."/>
            <person name="Xiao X."/>
            <person name="Sun B."/>
            <person name="Ma H."/>
        </authorList>
    </citation>
    <scope>NUCLEOTIDE SEQUENCE [LARGE SCALE GENOMIC DNA]</scope>
    <source>
        <strain evidence="5">Bin2_2</strain>
    </source>
</reference>
<dbReference type="Gene3D" id="2.40.420.20">
    <property type="match status" value="1"/>
</dbReference>
<evidence type="ECO:0000313" key="5">
    <source>
        <dbReference type="EMBL" id="NDP47661.1"/>
    </source>
</evidence>
<dbReference type="Pfam" id="PF25954">
    <property type="entry name" value="Beta-barrel_RND_2"/>
    <property type="match status" value="1"/>
</dbReference>
<dbReference type="GO" id="GO:0015562">
    <property type="term" value="F:efflux transmembrane transporter activity"/>
    <property type="evidence" value="ECO:0007669"/>
    <property type="project" value="TreeGrafter"/>
</dbReference>
<protein>
    <submittedName>
        <fullName evidence="5">Efflux RND transporter periplasmic adaptor subunit</fullName>
    </submittedName>
</protein>
<dbReference type="InterPro" id="IPR006143">
    <property type="entry name" value="RND_pump_MFP"/>
</dbReference>
<dbReference type="Pfam" id="PF25917">
    <property type="entry name" value="BSH_RND"/>
    <property type="match status" value="1"/>
</dbReference>
<evidence type="ECO:0000259" key="2">
    <source>
        <dbReference type="Pfam" id="PF25917"/>
    </source>
</evidence>